<dbReference type="EMBL" id="ML996208">
    <property type="protein sequence ID" value="KAF2730837.1"/>
    <property type="molecule type" value="Genomic_DNA"/>
</dbReference>
<proteinExistence type="predicted"/>
<name>A0A9P4QTT5_9PLEO</name>
<organism evidence="1 2">
    <name type="scientific">Polyplosphaeria fusca</name>
    <dbReference type="NCBI Taxonomy" id="682080"/>
    <lineage>
        <taxon>Eukaryota</taxon>
        <taxon>Fungi</taxon>
        <taxon>Dikarya</taxon>
        <taxon>Ascomycota</taxon>
        <taxon>Pezizomycotina</taxon>
        <taxon>Dothideomycetes</taxon>
        <taxon>Pleosporomycetidae</taxon>
        <taxon>Pleosporales</taxon>
        <taxon>Tetraplosphaeriaceae</taxon>
        <taxon>Polyplosphaeria</taxon>
    </lineage>
</organism>
<dbReference type="AlphaFoldDB" id="A0A9P4QTT5"/>
<accession>A0A9P4QTT5</accession>
<protein>
    <submittedName>
        <fullName evidence="1">Uncharacterized protein</fullName>
    </submittedName>
</protein>
<keyword evidence="2" id="KW-1185">Reference proteome</keyword>
<dbReference type="Proteomes" id="UP000799444">
    <property type="component" value="Unassembled WGS sequence"/>
</dbReference>
<evidence type="ECO:0000313" key="1">
    <source>
        <dbReference type="EMBL" id="KAF2730837.1"/>
    </source>
</evidence>
<dbReference type="OrthoDB" id="3558752at2759"/>
<gene>
    <name evidence="1" type="ORF">EJ04DRAFT_526617</name>
</gene>
<sequence length="140" mass="15672">MDPVPAFSLAGTILQFIDSGSKFTNLVLEIYQSASNSSKATEDIKLLTNGFLNNLEVFEGPDAEFDQQTGLTRLASDCRTVAKDLVSHLAKLSNPGRRRKRDALKQALQELWSESEIDGLKRRLDMFQGQFTIHLLTTLR</sequence>
<comment type="caution">
    <text evidence="1">The sequence shown here is derived from an EMBL/GenBank/DDBJ whole genome shotgun (WGS) entry which is preliminary data.</text>
</comment>
<evidence type="ECO:0000313" key="2">
    <source>
        <dbReference type="Proteomes" id="UP000799444"/>
    </source>
</evidence>
<reference evidence="1" key="1">
    <citation type="journal article" date="2020" name="Stud. Mycol.">
        <title>101 Dothideomycetes genomes: a test case for predicting lifestyles and emergence of pathogens.</title>
        <authorList>
            <person name="Haridas S."/>
            <person name="Albert R."/>
            <person name="Binder M."/>
            <person name="Bloem J."/>
            <person name="Labutti K."/>
            <person name="Salamov A."/>
            <person name="Andreopoulos B."/>
            <person name="Baker S."/>
            <person name="Barry K."/>
            <person name="Bills G."/>
            <person name="Bluhm B."/>
            <person name="Cannon C."/>
            <person name="Castanera R."/>
            <person name="Culley D."/>
            <person name="Daum C."/>
            <person name="Ezra D."/>
            <person name="Gonzalez J."/>
            <person name="Henrissat B."/>
            <person name="Kuo A."/>
            <person name="Liang C."/>
            <person name="Lipzen A."/>
            <person name="Lutzoni F."/>
            <person name="Magnuson J."/>
            <person name="Mondo S."/>
            <person name="Nolan M."/>
            <person name="Ohm R."/>
            <person name="Pangilinan J."/>
            <person name="Park H.-J."/>
            <person name="Ramirez L."/>
            <person name="Alfaro M."/>
            <person name="Sun H."/>
            <person name="Tritt A."/>
            <person name="Yoshinaga Y."/>
            <person name="Zwiers L.-H."/>
            <person name="Turgeon B."/>
            <person name="Goodwin S."/>
            <person name="Spatafora J."/>
            <person name="Crous P."/>
            <person name="Grigoriev I."/>
        </authorList>
    </citation>
    <scope>NUCLEOTIDE SEQUENCE</scope>
    <source>
        <strain evidence="1">CBS 125425</strain>
    </source>
</reference>